<dbReference type="PROSITE" id="PS50109">
    <property type="entry name" value="HIS_KIN"/>
    <property type="match status" value="1"/>
</dbReference>
<feature type="modified residue" description="4-aspartylphosphate" evidence="4">
    <location>
        <position position="513"/>
    </location>
</feature>
<dbReference type="SUPFAM" id="SSF52172">
    <property type="entry name" value="CheY-like"/>
    <property type="match status" value="1"/>
</dbReference>
<evidence type="ECO:0000256" key="4">
    <source>
        <dbReference type="PROSITE-ProRule" id="PRU00169"/>
    </source>
</evidence>
<dbReference type="CDD" id="cd00082">
    <property type="entry name" value="HisKA"/>
    <property type="match status" value="1"/>
</dbReference>
<accession>A0ABY1FSD8</accession>
<feature type="transmembrane region" description="Helical" evidence="5">
    <location>
        <begin position="47"/>
        <end position="66"/>
    </location>
</feature>
<keyword evidence="5" id="KW-0812">Transmembrane</keyword>
<dbReference type="PANTHER" id="PTHR43547">
    <property type="entry name" value="TWO-COMPONENT HISTIDINE KINASE"/>
    <property type="match status" value="1"/>
</dbReference>
<dbReference type="InterPro" id="IPR005467">
    <property type="entry name" value="His_kinase_dom"/>
</dbReference>
<comment type="caution">
    <text evidence="8">The sequence shown here is derived from an EMBL/GenBank/DDBJ whole genome shotgun (WGS) entry which is preliminary data.</text>
</comment>
<dbReference type="EC" id="2.7.13.3" evidence="2"/>
<dbReference type="SUPFAM" id="SSF47384">
    <property type="entry name" value="Homodimeric domain of signal transducing histidine kinase"/>
    <property type="match status" value="1"/>
</dbReference>
<dbReference type="PROSITE" id="PS50110">
    <property type="entry name" value="RESPONSE_REGULATORY"/>
    <property type="match status" value="1"/>
</dbReference>
<feature type="domain" description="Histidine kinase" evidence="6">
    <location>
        <begin position="224"/>
        <end position="439"/>
    </location>
</feature>
<keyword evidence="5" id="KW-1133">Transmembrane helix</keyword>
<dbReference type="PANTHER" id="PTHR43547:SF2">
    <property type="entry name" value="HYBRID SIGNAL TRANSDUCTION HISTIDINE KINASE C"/>
    <property type="match status" value="1"/>
</dbReference>
<dbReference type="GO" id="GO:0016301">
    <property type="term" value="F:kinase activity"/>
    <property type="evidence" value="ECO:0007669"/>
    <property type="project" value="UniProtKB-KW"/>
</dbReference>
<name>A0ABY1FSD8_9GAMM</name>
<dbReference type="InterPro" id="IPR011006">
    <property type="entry name" value="CheY-like_superfamily"/>
</dbReference>
<dbReference type="Pfam" id="PF00512">
    <property type="entry name" value="HisKA"/>
    <property type="match status" value="1"/>
</dbReference>
<evidence type="ECO:0000256" key="3">
    <source>
        <dbReference type="ARBA" id="ARBA00022553"/>
    </source>
</evidence>
<dbReference type="Gene3D" id="1.10.287.130">
    <property type="match status" value="1"/>
</dbReference>
<evidence type="ECO:0000259" key="6">
    <source>
        <dbReference type="PROSITE" id="PS50109"/>
    </source>
</evidence>
<dbReference type="Proteomes" id="UP000199211">
    <property type="component" value="Unassembled WGS sequence"/>
</dbReference>
<dbReference type="Pfam" id="PF02518">
    <property type="entry name" value="HATPase_c"/>
    <property type="match status" value="1"/>
</dbReference>
<evidence type="ECO:0000313" key="9">
    <source>
        <dbReference type="Proteomes" id="UP000199211"/>
    </source>
</evidence>
<feature type="transmembrane region" description="Helical" evidence="5">
    <location>
        <begin position="87"/>
        <end position="106"/>
    </location>
</feature>
<keyword evidence="3 4" id="KW-0597">Phosphoprotein</keyword>
<keyword evidence="5" id="KW-0472">Membrane</keyword>
<dbReference type="InterPro" id="IPR003594">
    <property type="entry name" value="HATPase_dom"/>
</dbReference>
<feature type="transmembrane region" description="Helical" evidence="5">
    <location>
        <begin position="112"/>
        <end position="131"/>
    </location>
</feature>
<feature type="transmembrane region" description="Helical" evidence="5">
    <location>
        <begin position="21"/>
        <end position="41"/>
    </location>
</feature>
<protein>
    <recommendedName>
        <fullName evidence="2">histidine kinase</fullName>
        <ecNumber evidence="2">2.7.13.3</ecNumber>
    </recommendedName>
</protein>
<keyword evidence="9" id="KW-1185">Reference proteome</keyword>
<dbReference type="EMBL" id="FOTV01000020">
    <property type="protein sequence ID" value="SFL99628.1"/>
    <property type="molecule type" value="Genomic_DNA"/>
</dbReference>
<dbReference type="SMART" id="SM00388">
    <property type="entry name" value="HisKA"/>
    <property type="match status" value="1"/>
</dbReference>
<evidence type="ECO:0000256" key="1">
    <source>
        <dbReference type="ARBA" id="ARBA00000085"/>
    </source>
</evidence>
<dbReference type="SMART" id="SM00387">
    <property type="entry name" value="HATPase_c"/>
    <property type="match status" value="1"/>
</dbReference>
<sequence>MSALDIEERITFESLSPYFPSLRRWSIVTAIVPLTVVIVLWPRNEATLLIGWFLAAMAGIYAKYLLSRHYQLHASRDKSASKWHVGLLLSTAFMGSLWVIATFAFFDEHSAPHQVFMITVAVTLGIGSITSGTHWLPLYYVYGVPILIALILRLAFVGSLPYLALACLMVLALLTAINIAKQLNATVRSEMRLHYSSADLARELQHKTREAQEAVFAKSRILATASHDLRQPLHAISLYIDALRDTPKHNRQEGNRIFRRLDTCLGILRKQFDGILDISRLDANAVQPEPYHFDIAECLEGLEREYREEARNRHLSLRMHSSRTVVYSDRALLERILRNLITNALRYTNTGGVLIASRRRKDHVLIQVIDTGSGIPPDKQETAFIEFQQLDNAGQEQEKGLGFGLAIVRRLCELLGLPLSLRSRVGYGSTFEIRCPLGSEAQAENHVKHDANHPHAHDRQKLVLVIDDDPSVLDAMHTLLSRWGLTVIVAESLVDMLQKMPESQTAPDLILTDLSLLKGPDGIGIISQLRDHFRTNIPGVLISGTTDPDKLKQARSSGYRLVQKPINPSELRSLVQHQLYAHN</sequence>
<dbReference type="InterPro" id="IPR004358">
    <property type="entry name" value="Sig_transdc_His_kin-like_C"/>
</dbReference>
<dbReference type="SUPFAM" id="SSF55874">
    <property type="entry name" value="ATPase domain of HSP90 chaperone/DNA topoisomerase II/histidine kinase"/>
    <property type="match status" value="1"/>
</dbReference>
<dbReference type="CDD" id="cd00156">
    <property type="entry name" value="REC"/>
    <property type="match status" value="1"/>
</dbReference>
<dbReference type="Gene3D" id="3.30.565.10">
    <property type="entry name" value="Histidine kinase-like ATPase, C-terminal domain"/>
    <property type="match status" value="1"/>
</dbReference>
<dbReference type="Gene3D" id="3.40.50.2300">
    <property type="match status" value="1"/>
</dbReference>
<dbReference type="RefSeq" id="WP_091643986.1">
    <property type="nucleotide sequence ID" value="NZ_FOTV01000020.1"/>
</dbReference>
<dbReference type="InterPro" id="IPR036890">
    <property type="entry name" value="HATPase_C_sf"/>
</dbReference>
<keyword evidence="8" id="KW-0808">Transferase</keyword>
<dbReference type="InterPro" id="IPR001789">
    <property type="entry name" value="Sig_transdc_resp-reg_receiver"/>
</dbReference>
<evidence type="ECO:0000259" key="7">
    <source>
        <dbReference type="PROSITE" id="PS50110"/>
    </source>
</evidence>
<dbReference type="Pfam" id="PF00072">
    <property type="entry name" value="Response_reg"/>
    <property type="match status" value="1"/>
</dbReference>
<feature type="domain" description="Response regulatory" evidence="7">
    <location>
        <begin position="462"/>
        <end position="579"/>
    </location>
</feature>
<evidence type="ECO:0000313" key="8">
    <source>
        <dbReference type="EMBL" id="SFL99628.1"/>
    </source>
</evidence>
<comment type="catalytic activity">
    <reaction evidence="1">
        <text>ATP + protein L-histidine = ADP + protein N-phospho-L-histidine.</text>
        <dbReference type="EC" id="2.7.13.3"/>
    </reaction>
</comment>
<keyword evidence="8" id="KW-0418">Kinase</keyword>
<organism evidence="8 9">
    <name type="scientific">Marinobacter salarius</name>
    <dbReference type="NCBI Taxonomy" id="1420917"/>
    <lineage>
        <taxon>Bacteria</taxon>
        <taxon>Pseudomonadati</taxon>
        <taxon>Pseudomonadota</taxon>
        <taxon>Gammaproteobacteria</taxon>
        <taxon>Pseudomonadales</taxon>
        <taxon>Marinobacteraceae</taxon>
        <taxon>Marinobacter</taxon>
    </lineage>
</organism>
<gene>
    <name evidence="8" type="ORF">SAMN04487868_1204</name>
</gene>
<evidence type="ECO:0000256" key="5">
    <source>
        <dbReference type="SAM" id="Phobius"/>
    </source>
</evidence>
<dbReference type="InterPro" id="IPR003661">
    <property type="entry name" value="HisK_dim/P_dom"/>
</dbReference>
<dbReference type="PRINTS" id="PR00344">
    <property type="entry name" value="BCTRLSENSOR"/>
</dbReference>
<proteinExistence type="predicted"/>
<dbReference type="SMART" id="SM00448">
    <property type="entry name" value="REC"/>
    <property type="match status" value="1"/>
</dbReference>
<dbReference type="InterPro" id="IPR036097">
    <property type="entry name" value="HisK_dim/P_sf"/>
</dbReference>
<evidence type="ECO:0000256" key="2">
    <source>
        <dbReference type="ARBA" id="ARBA00012438"/>
    </source>
</evidence>
<reference evidence="8 9" key="1">
    <citation type="submission" date="2016-10" db="EMBL/GenBank/DDBJ databases">
        <authorList>
            <person name="Varghese N."/>
            <person name="Submissions S."/>
        </authorList>
    </citation>
    <scope>NUCLEOTIDE SEQUENCE [LARGE SCALE GENOMIC DNA]</scope>
    <source>
        <strain evidence="8 9">DSM 26291</strain>
    </source>
</reference>